<organism evidence="1 2">
    <name type="scientific">Burkholderia thailandensis</name>
    <dbReference type="NCBI Taxonomy" id="57975"/>
    <lineage>
        <taxon>Bacteria</taxon>
        <taxon>Pseudomonadati</taxon>
        <taxon>Pseudomonadota</taxon>
        <taxon>Betaproteobacteria</taxon>
        <taxon>Burkholderiales</taxon>
        <taxon>Burkholderiaceae</taxon>
        <taxon>Burkholderia</taxon>
        <taxon>pseudomallei group</taxon>
    </lineage>
</organism>
<evidence type="ECO:0000313" key="2">
    <source>
        <dbReference type="Proteomes" id="UP001272137"/>
    </source>
</evidence>
<gene>
    <name evidence="1" type="ORF">C7S16_1404</name>
</gene>
<accession>A0AAW9CV27</accession>
<evidence type="ECO:0000313" key="1">
    <source>
        <dbReference type="EMBL" id="MDW9254830.1"/>
    </source>
</evidence>
<dbReference type="EMBL" id="QXCT01000002">
    <property type="protein sequence ID" value="MDW9254830.1"/>
    <property type="molecule type" value="Genomic_DNA"/>
</dbReference>
<comment type="caution">
    <text evidence="1">The sequence shown here is derived from an EMBL/GenBank/DDBJ whole genome shotgun (WGS) entry which is preliminary data.</text>
</comment>
<dbReference type="Proteomes" id="UP001272137">
    <property type="component" value="Unassembled WGS sequence"/>
</dbReference>
<protein>
    <submittedName>
        <fullName evidence="1">Uncharacterized protein</fullName>
    </submittedName>
</protein>
<reference evidence="1" key="1">
    <citation type="submission" date="2018-08" db="EMBL/GenBank/DDBJ databases">
        <title>Identification of Burkholderia cepacia strains that express a Burkholderia pseudomallei-like capsular polysaccharide.</title>
        <authorList>
            <person name="Burtnick M.N."/>
            <person name="Vongsouvath M."/>
            <person name="Newton P."/>
            <person name="Wuthiekanun V."/>
            <person name="Limmathurotsakul D."/>
            <person name="Brett P.J."/>
            <person name="Chantratita N."/>
            <person name="Dance D.A."/>
        </authorList>
    </citation>
    <scope>NUCLEOTIDE SEQUENCE</scope>
    <source>
        <strain evidence="1">SBXCC001</strain>
    </source>
</reference>
<proteinExistence type="predicted"/>
<name>A0AAW9CV27_BURTH</name>
<dbReference type="AlphaFoldDB" id="A0AAW9CV27"/>
<sequence length="39" mass="4524">MRASDLLADRELRPGRFLGTFDQFRNIHTISLDVYQIGT</sequence>